<comment type="caution">
    <text evidence="2">The sequence shown here is derived from an EMBL/GenBank/DDBJ whole genome shotgun (WGS) entry which is preliminary data.</text>
</comment>
<dbReference type="AlphaFoldDB" id="A0A9X9A6R1"/>
<evidence type="ECO:0000313" key="3">
    <source>
        <dbReference type="Proteomes" id="UP000308444"/>
    </source>
</evidence>
<organism evidence="2 3">
    <name type="scientific">Bacillus cereus</name>
    <dbReference type="NCBI Taxonomy" id="1396"/>
    <lineage>
        <taxon>Bacteria</taxon>
        <taxon>Bacillati</taxon>
        <taxon>Bacillota</taxon>
        <taxon>Bacilli</taxon>
        <taxon>Bacillales</taxon>
        <taxon>Bacillaceae</taxon>
        <taxon>Bacillus</taxon>
        <taxon>Bacillus cereus group</taxon>
    </lineage>
</organism>
<feature type="non-terminal residue" evidence="2">
    <location>
        <position position="73"/>
    </location>
</feature>
<reference evidence="2 3" key="1">
    <citation type="journal article" date="2019" name="Environ. Microbiol.">
        <title>An active ?-lactamase is a part of an orchestrated cell wall stress resistance network of Bacillus subtilis and related rhizosphere species.</title>
        <authorList>
            <person name="Bucher T."/>
            <person name="Keren-Paz A."/>
            <person name="Hausser J."/>
            <person name="Olender T."/>
            <person name="Cytryn E."/>
            <person name="Kolodkin-Gal I."/>
        </authorList>
    </citation>
    <scope>NUCLEOTIDE SEQUENCE [LARGE SCALE GENOMIC DNA]</scope>
    <source>
        <strain evidence="2 3">I32</strain>
    </source>
</reference>
<proteinExistence type="predicted"/>
<evidence type="ECO:0000256" key="1">
    <source>
        <dbReference type="SAM" id="Phobius"/>
    </source>
</evidence>
<name>A0A9X9A6R1_BACCE</name>
<keyword evidence="1" id="KW-0472">Membrane</keyword>
<evidence type="ECO:0000313" key="2">
    <source>
        <dbReference type="EMBL" id="TKI99916.1"/>
    </source>
</evidence>
<dbReference type="Proteomes" id="UP000308444">
    <property type="component" value="Unassembled WGS sequence"/>
</dbReference>
<dbReference type="EMBL" id="SZOH01001730">
    <property type="protein sequence ID" value="TKI99916.1"/>
    <property type="molecule type" value="Genomic_DNA"/>
</dbReference>
<protein>
    <submittedName>
        <fullName evidence="2">Uncharacterized protein</fullName>
    </submittedName>
</protein>
<feature type="transmembrane region" description="Helical" evidence="1">
    <location>
        <begin position="36"/>
        <end position="57"/>
    </location>
</feature>
<accession>A0A9X9A6R1</accession>
<gene>
    <name evidence="2" type="ORF">FC695_22855</name>
</gene>
<keyword evidence="1" id="KW-0812">Transmembrane</keyword>
<sequence>MQVDQTDKSVSLQNIIFAFSYWPRIFLFLWRANYVYLIFILLISLCRGLIPAVLLLATQNIVNSVSETMGTVN</sequence>
<keyword evidence="1" id="KW-1133">Transmembrane helix</keyword>
<feature type="transmembrane region" description="Helical" evidence="1">
    <location>
        <begin position="12"/>
        <end position="30"/>
    </location>
</feature>